<proteinExistence type="predicted"/>
<sequence>MQSIILIVAAAVGLAMPTIAMPLEGSSALQARGTTNYLLTCATGIVNGGASDASGRALFTNLCIRIFGCAHSEAPSVSASEYIGGCIDCPAGISQSAIGDCVIVAQ</sequence>
<protein>
    <submittedName>
        <fullName evidence="2">Uncharacterized protein</fullName>
    </submittedName>
</protein>
<dbReference type="Proteomes" id="UP000800082">
    <property type="component" value="Unassembled WGS sequence"/>
</dbReference>
<dbReference type="GeneID" id="54350000"/>
<reference evidence="2" key="1">
    <citation type="journal article" date="2020" name="Stud. Mycol.">
        <title>101 Dothideomycetes genomes: a test case for predicting lifestyles and emergence of pathogens.</title>
        <authorList>
            <person name="Haridas S."/>
            <person name="Albert R."/>
            <person name="Binder M."/>
            <person name="Bloem J."/>
            <person name="Labutti K."/>
            <person name="Salamov A."/>
            <person name="Andreopoulos B."/>
            <person name="Baker S."/>
            <person name="Barry K."/>
            <person name="Bills G."/>
            <person name="Bluhm B."/>
            <person name="Cannon C."/>
            <person name="Castanera R."/>
            <person name="Culley D."/>
            <person name="Daum C."/>
            <person name="Ezra D."/>
            <person name="Gonzalez J."/>
            <person name="Henrissat B."/>
            <person name="Kuo A."/>
            <person name="Liang C."/>
            <person name="Lipzen A."/>
            <person name="Lutzoni F."/>
            <person name="Magnuson J."/>
            <person name="Mondo S."/>
            <person name="Nolan M."/>
            <person name="Ohm R."/>
            <person name="Pangilinan J."/>
            <person name="Park H.-J."/>
            <person name="Ramirez L."/>
            <person name="Alfaro M."/>
            <person name="Sun H."/>
            <person name="Tritt A."/>
            <person name="Yoshinaga Y."/>
            <person name="Zwiers L.-H."/>
            <person name="Turgeon B."/>
            <person name="Goodwin S."/>
            <person name="Spatafora J."/>
            <person name="Crous P."/>
            <person name="Grigoriev I."/>
        </authorList>
    </citation>
    <scope>NUCLEOTIDE SEQUENCE</scope>
    <source>
        <strain evidence="2">CBS 183.55</strain>
    </source>
</reference>
<keyword evidence="1" id="KW-0732">Signal</keyword>
<name>A0A6A5RK64_9PLEO</name>
<gene>
    <name evidence="2" type="ORF">M421DRAFT_420029</name>
</gene>
<evidence type="ECO:0000256" key="1">
    <source>
        <dbReference type="SAM" id="SignalP"/>
    </source>
</evidence>
<dbReference type="AlphaFoldDB" id="A0A6A5RK64"/>
<evidence type="ECO:0000313" key="3">
    <source>
        <dbReference type="Proteomes" id="UP000800082"/>
    </source>
</evidence>
<keyword evidence="3" id="KW-1185">Reference proteome</keyword>
<dbReference type="OrthoDB" id="5096216at2759"/>
<accession>A0A6A5RK64</accession>
<dbReference type="RefSeq" id="XP_033449049.1">
    <property type="nucleotide sequence ID" value="XM_033592332.1"/>
</dbReference>
<organism evidence="2 3">
    <name type="scientific">Didymella exigua CBS 183.55</name>
    <dbReference type="NCBI Taxonomy" id="1150837"/>
    <lineage>
        <taxon>Eukaryota</taxon>
        <taxon>Fungi</taxon>
        <taxon>Dikarya</taxon>
        <taxon>Ascomycota</taxon>
        <taxon>Pezizomycotina</taxon>
        <taxon>Dothideomycetes</taxon>
        <taxon>Pleosporomycetidae</taxon>
        <taxon>Pleosporales</taxon>
        <taxon>Pleosporineae</taxon>
        <taxon>Didymellaceae</taxon>
        <taxon>Didymella</taxon>
    </lineage>
</organism>
<dbReference type="EMBL" id="ML978967">
    <property type="protein sequence ID" value="KAF1928801.1"/>
    <property type="molecule type" value="Genomic_DNA"/>
</dbReference>
<feature type="signal peptide" evidence="1">
    <location>
        <begin position="1"/>
        <end position="20"/>
    </location>
</feature>
<feature type="chain" id="PRO_5025548583" evidence="1">
    <location>
        <begin position="21"/>
        <end position="106"/>
    </location>
</feature>
<evidence type="ECO:0000313" key="2">
    <source>
        <dbReference type="EMBL" id="KAF1928801.1"/>
    </source>
</evidence>